<accession>A0A8R1UEL9</accession>
<gene>
    <name evidence="2" type="primary">WBGene00108296</name>
</gene>
<feature type="compositionally biased region" description="Basic and acidic residues" evidence="1">
    <location>
        <begin position="7"/>
        <end position="19"/>
    </location>
</feature>
<feature type="region of interest" description="Disordered" evidence="1">
    <location>
        <begin position="84"/>
        <end position="104"/>
    </location>
</feature>
<evidence type="ECO:0000313" key="2">
    <source>
        <dbReference type="EnsemblMetazoa" id="PPA18742.1"/>
    </source>
</evidence>
<dbReference type="EnsemblMetazoa" id="PPA18742.1">
    <property type="protein sequence ID" value="PPA18742.1"/>
    <property type="gene ID" value="WBGene00108296"/>
</dbReference>
<proteinExistence type="predicted"/>
<organism evidence="2 3">
    <name type="scientific">Pristionchus pacificus</name>
    <name type="common">Parasitic nematode worm</name>
    <dbReference type="NCBI Taxonomy" id="54126"/>
    <lineage>
        <taxon>Eukaryota</taxon>
        <taxon>Metazoa</taxon>
        <taxon>Ecdysozoa</taxon>
        <taxon>Nematoda</taxon>
        <taxon>Chromadorea</taxon>
        <taxon>Rhabditida</taxon>
        <taxon>Rhabditina</taxon>
        <taxon>Diplogasteromorpha</taxon>
        <taxon>Diplogasteroidea</taxon>
        <taxon>Neodiplogasteridae</taxon>
        <taxon>Pristionchus</taxon>
    </lineage>
</organism>
<feature type="region of interest" description="Disordered" evidence="1">
    <location>
        <begin position="1"/>
        <end position="30"/>
    </location>
</feature>
<dbReference type="Proteomes" id="UP000005239">
    <property type="component" value="Unassembled WGS sequence"/>
</dbReference>
<evidence type="ECO:0000313" key="3">
    <source>
        <dbReference type="Proteomes" id="UP000005239"/>
    </source>
</evidence>
<accession>A0A2A6D167</accession>
<reference evidence="3" key="1">
    <citation type="journal article" date="2008" name="Nat. Genet.">
        <title>The Pristionchus pacificus genome provides a unique perspective on nematode lifestyle and parasitism.</title>
        <authorList>
            <person name="Dieterich C."/>
            <person name="Clifton S.W."/>
            <person name="Schuster L.N."/>
            <person name="Chinwalla A."/>
            <person name="Delehaunty K."/>
            <person name="Dinkelacker I."/>
            <person name="Fulton L."/>
            <person name="Fulton R."/>
            <person name="Godfrey J."/>
            <person name="Minx P."/>
            <person name="Mitreva M."/>
            <person name="Roeseler W."/>
            <person name="Tian H."/>
            <person name="Witte H."/>
            <person name="Yang S.P."/>
            <person name="Wilson R.K."/>
            <person name="Sommer R.J."/>
        </authorList>
    </citation>
    <scope>NUCLEOTIDE SEQUENCE [LARGE SCALE GENOMIC DNA]</scope>
    <source>
        <strain evidence="3">PS312</strain>
    </source>
</reference>
<feature type="compositionally biased region" description="Basic and acidic residues" evidence="1">
    <location>
        <begin position="89"/>
        <end position="104"/>
    </location>
</feature>
<keyword evidence="3" id="KW-1185">Reference proteome</keyword>
<reference evidence="2" key="2">
    <citation type="submission" date="2022-06" db="UniProtKB">
        <authorList>
            <consortium name="EnsemblMetazoa"/>
        </authorList>
    </citation>
    <scope>IDENTIFICATION</scope>
    <source>
        <strain evidence="2">PS312</strain>
    </source>
</reference>
<sequence>MMKRKRGNEESSLNDRNDDSANGDKSTPEIVDIRPLETIIEFEYQIKDLPTSRPEWRLEQDIDSKLIVDFHRKRMEHEQMIIENLQRSMNEREESPSNDVSEDRRCTTIYRRVSRYGKM</sequence>
<name>A0A2A6D167_PRIPA</name>
<protein>
    <submittedName>
        <fullName evidence="2">Uncharacterized protein</fullName>
    </submittedName>
</protein>
<dbReference type="AlphaFoldDB" id="A0A2A6D167"/>
<evidence type="ECO:0000256" key="1">
    <source>
        <dbReference type="SAM" id="MobiDB-lite"/>
    </source>
</evidence>